<feature type="domain" description="Malic enzyme NAD-binding" evidence="5">
    <location>
        <begin position="291"/>
        <end position="553"/>
    </location>
</feature>
<dbReference type="SMART" id="SM00919">
    <property type="entry name" value="Malic_M"/>
    <property type="match status" value="1"/>
</dbReference>
<feature type="binding site" evidence="4">
    <location>
        <position position="290"/>
    </location>
    <ligand>
        <name>a divalent metal cation</name>
        <dbReference type="ChEBI" id="CHEBI:60240"/>
    </ligand>
</feature>
<feature type="active site" description="Proton donor" evidence="2">
    <location>
        <position position="94"/>
    </location>
</feature>
<feature type="binding site" evidence="4">
    <location>
        <position position="267"/>
    </location>
    <ligand>
        <name>a divalent metal cation</name>
        <dbReference type="ChEBI" id="CHEBI:60240"/>
    </ligand>
</feature>
<dbReference type="InterPro" id="IPR012302">
    <property type="entry name" value="Malic_NAD-bd"/>
</dbReference>
<keyword evidence="4" id="KW-0479">Metal-binding</keyword>
<dbReference type="Gene3D" id="3.40.50.10380">
    <property type="entry name" value="Malic enzyme, N-terminal domain"/>
    <property type="match status" value="1"/>
</dbReference>
<comment type="cofactor">
    <cofactor evidence="4">
        <name>Mg(2+)</name>
        <dbReference type="ChEBI" id="CHEBI:18420"/>
    </cofactor>
    <cofactor evidence="4">
        <name>Mn(2+)</name>
        <dbReference type="ChEBI" id="CHEBI:29035"/>
    </cofactor>
    <text evidence="4">Divalent metal cations. Prefers magnesium or manganese.</text>
</comment>
<dbReference type="PANTHER" id="PTHR23406">
    <property type="entry name" value="MALIC ENZYME-RELATED"/>
    <property type="match status" value="1"/>
</dbReference>
<evidence type="ECO:0000313" key="8">
    <source>
        <dbReference type="Proteomes" id="UP000654075"/>
    </source>
</evidence>
<evidence type="ECO:0000256" key="3">
    <source>
        <dbReference type="PIRSR" id="PIRSR000106-2"/>
    </source>
</evidence>
<evidence type="ECO:0000313" key="7">
    <source>
        <dbReference type="EMBL" id="CAE8581950.1"/>
    </source>
</evidence>
<evidence type="ECO:0000259" key="6">
    <source>
        <dbReference type="SMART" id="SM01274"/>
    </source>
</evidence>
<feature type="binding site" evidence="3">
    <location>
        <position position="440"/>
    </location>
    <ligand>
        <name>(S)-malate</name>
        <dbReference type="ChEBI" id="CHEBI:15589"/>
    </ligand>
</feature>
<dbReference type="Gene3D" id="3.40.50.720">
    <property type="entry name" value="NAD(P)-binding Rossmann-like Domain"/>
    <property type="match status" value="1"/>
</dbReference>
<feature type="active site" description="Proton acceptor" evidence="2">
    <location>
        <position position="175"/>
    </location>
</feature>
<dbReference type="OrthoDB" id="5365701at2759"/>
<dbReference type="GO" id="GO:0005739">
    <property type="term" value="C:mitochondrion"/>
    <property type="evidence" value="ECO:0007669"/>
    <property type="project" value="TreeGrafter"/>
</dbReference>
<dbReference type="NCBIfam" id="NF010052">
    <property type="entry name" value="PRK13529.1"/>
    <property type="match status" value="1"/>
</dbReference>
<dbReference type="PANTHER" id="PTHR23406:SF90">
    <property type="entry name" value="MALIC ENZYME-RELATED"/>
    <property type="match status" value="1"/>
</dbReference>
<dbReference type="InterPro" id="IPR012301">
    <property type="entry name" value="Malic_N_dom"/>
</dbReference>
<name>A0A813D342_POLGL</name>
<dbReference type="Pfam" id="PF00390">
    <property type="entry name" value="malic"/>
    <property type="match status" value="1"/>
</dbReference>
<evidence type="ECO:0008006" key="9">
    <source>
        <dbReference type="Google" id="ProtNLM"/>
    </source>
</evidence>
<dbReference type="GO" id="GO:0004473">
    <property type="term" value="F:malate dehydrogenase (decarboxylating) (NADP+) activity"/>
    <property type="evidence" value="ECO:0007669"/>
    <property type="project" value="TreeGrafter"/>
</dbReference>
<dbReference type="InterPro" id="IPR046346">
    <property type="entry name" value="Aminoacid_DH-like_N_sf"/>
</dbReference>
<dbReference type="SUPFAM" id="SSF53223">
    <property type="entry name" value="Aminoacid dehydrogenase-like, N-terminal domain"/>
    <property type="match status" value="1"/>
</dbReference>
<feature type="binding site" evidence="4">
    <location>
        <position position="266"/>
    </location>
    <ligand>
        <name>a divalent metal cation</name>
        <dbReference type="ChEBI" id="CHEBI:60240"/>
    </ligand>
</feature>
<dbReference type="GO" id="GO:0051287">
    <property type="term" value="F:NAD binding"/>
    <property type="evidence" value="ECO:0007669"/>
    <property type="project" value="InterPro"/>
</dbReference>
<dbReference type="EMBL" id="CAJNNV010000249">
    <property type="protein sequence ID" value="CAE8581950.1"/>
    <property type="molecule type" value="Genomic_DNA"/>
</dbReference>
<comment type="similarity">
    <text evidence="1">Belongs to the malic enzymes family.</text>
</comment>
<dbReference type="GO" id="GO:0006108">
    <property type="term" value="P:malate metabolic process"/>
    <property type="evidence" value="ECO:0007669"/>
    <property type="project" value="TreeGrafter"/>
</dbReference>
<feature type="binding site" evidence="3">
    <location>
        <position position="157"/>
    </location>
    <ligand>
        <name>(S)-malate</name>
        <dbReference type="ChEBI" id="CHEBI:15589"/>
    </ligand>
</feature>
<organism evidence="7 8">
    <name type="scientific">Polarella glacialis</name>
    <name type="common">Dinoflagellate</name>
    <dbReference type="NCBI Taxonomy" id="89957"/>
    <lineage>
        <taxon>Eukaryota</taxon>
        <taxon>Sar</taxon>
        <taxon>Alveolata</taxon>
        <taxon>Dinophyceae</taxon>
        <taxon>Suessiales</taxon>
        <taxon>Suessiaceae</taxon>
        <taxon>Polarella</taxon>
    </lineage>
</organism>
<dbReference type="OMA" id="AMWRILN"/>
<proteinExistence type="inferred from homology"/>
<dbReference type="AlphaFoldDB" id="A0A813D342"/>
<evidence type="ECO:0000256" key="1">
    <source>
        <dbReference type="ARBA" id="ARBA00008785"/>
    </source>
</evidence>
<dbReference type="Proteomes" id="UP000654075">
    <property type="component" value="Unassembled WGS sequence"/>
</dbReference>
<keyword evidence="8" id="KW-1185">Reference proteome</keyword>
<comment type="caution">
    <text evidence="7">The sequence shown here is derived from an EMBL/GenBank/DDBJ whole genome shotgun (WGS) entry which is preliminary data.</text>
</comment>
<evidence type="ECO:0000256" key="2">
    <source>
        <dbReference type="PIRSR" id="PIRSR000106-1"/>
    </source>
</evidence>
<reference evidence="7" key="1">
    <citation type="submission" date="2021-02" db="EMBL/GenBank/DDBJ databases">
        <authorList>
            <person name="Dougan E. K."/>
            <person name="Rhodes N."/>
            <person name="Thang M."/>
            <person name="Chan C."/>
        </authorList>
    </citation>
    <scope>NUCLEOTIDE SEQUENCE</scope>
</reference>
<feature type="domain" description="Malic enzyme N-terminal" evidence="6">
    <location>
        <begin position="71"/>
        <end position="281"/>
    </location>
</feature>
<dbReference type="InterPro" id="IPR001891">
    <property type="entry name" value="Malic_OxRdtase"/>
</dbReference>
<sequence length="608" mass="65720">MSKRDLSLPKSVAASGSVEGWNSQSKDLGTLIRMLHDMCDATTVPEALDQVRAVASLGHNLWAYAYMRMLYSKNLNLYYATLLAEPDLLLPVVYTPTVGEACQKFGKMPFSARGCYVSIKDRGNIKQVLEEYAAAELSNGPDGKPLCDCIVFSDAGRILGLGDLGTWGMGIPIGKLDLYTVCAGVNPHRTMPVIIDAGCSGAEGNTDKVVVRDHPLYTGLKHHRVMHKSEAGTEVNSAYYGKGNMIEEFMQAAVDIFGKQCLLQFEDFNSNDAFPLIAEYRDKFLTYNDDIQGTASVAVAALMGAIKLRNPTCSDLIAELKKETFLFHGAGSANLGTLSLLSKEVGVPRQKLFVTNSAGVIWRSEDGSQGNFRNSEQKEFAQVKKPAFDIKDLPTVISTLQATVIIGAVGRDPGCFNKKVVDTLVETAKSTRPIIFALSNPKTQAEITATDAYAWSGGKAIYGSDTAMDDVVVDGQLRSPGQVNNIYIFPGMSMGAICCKARNIPERIFLVAAEAVANSLDAEDLKADRVVPSGKRIREVGFNVAVAVVLECQRLGLAAETLGANRAEVEMSIKSKMWSPCADSGGYEDPVVLVKEGVDPAQQICSRY</sequence>
<evidence type="ECO:0000259" key="5">
    <source>
        <dbReference type="SMART" id="SM00919"/>
    </source>
</evidence>
<feature type="binding site" evidence="3">
    <location>
        <position position="484"/>
    </location>
    <ligand>
        <name>(S)-malate</name>
        <dbReference type="ChEBI" id="CHEBI:15589"/>
    </ligand>
</feature>
<dbReference type="SUPFAM" id="SSF51735">
    <property type="entry name" value="NAD(P)-binding Rossmann-fold domains"/>
    <property type="match status" value="1"/>
</dbReference>
<dbReference type="Pfam" id="PF03949">
    <property type="entry name" value="Malic_M"/>
    <property type="match status" value="1"/>
</dbReference>
<evidence type="ECO:0000256" key="4">
    <source>
        <dbReference type="PIRSR" id="PIRSR000106-3"/>
    </source>
</evidence>
<gene>
    <name evidence="7" type="ORF">PGLA1383_LOCUS956</name>
</gene>
<dbReference type="PRINTS" id="PR00072">
    <property type="entry name" value="MALOXRDTASE"/>
</dbReference>
<dbReference type="InterPro" id="IPR037062">
    <property type="entry name" value="Malic_N_dom_sf"/>
</dbReference>
<dbReference type="InterPro" id="IPR036291">
    <property type="entry name" value="NAD(P)-bd_dom_sf"/>
</dbReference>
<protein>
    <recommendedName>
        <fullName evidence="9">Malic enzyme</fullName>
    </recommendedName>
</protein>
<accession>A0A813D342</accession>
<dbReference type="PIRSF" id="PIRSF000106">
    <property type="entry name" value="ME"/>
    <property type="match status" value="1"/>
</dbReference>
<dbReference type="SMART" id="SM01274">
    <property type="entry name" value="malic"/>
    <property type="match status" value="1"/>
</dbReference>
<dbReference type="GO" id="GO:0046872">
    <property type="term" value="F:metal ion binding"/>
    <property type="evidence" value="ECO:0007669"/>
    <property type="project" value="UniProtKB-KW"/>
</dbReference>